<dbReference type="EMBL" id="JACHIJ010000002">
    <property type="protein sequence ID" value="MBB5051797.1"/>
    <property type="molecule type" value="Genomic_DNA"/>
</dbReference>
<accession>A0A840N000</accession>
<evidence type="ECO:0000313" key="1">
    <source>
        <dbReference type="EMBL" id="MBB5051797.1"/>
    </source>
</evidence>
<gene>
    <name evidence="1" type="ORF">HNQ36_001751</name>
</gene>
<sequence length="74" mass="7559">MAITILLAACVAGCSVPLRCGPEAAIGHATEPSALDGRLVRCSALDPKVAADDADCKSAWAEARKRILPTPSGK</sequence>
<dbReference type="Proteomes" id="UP000521227">
    <property type="component" value="Unassembled WGS sequence"/>
</dbReference>
<dbReference type="NCBIfam" id="TIGR04360">
    <property type="entry name" value="other_trbK"/>
    <property type="match status" value="1"/>
</dbReference>
<reference evidence="1 2" key="1">
    <citation type="submission" date="2020-08" db="EMBL/GenBank/DDBJ databases">
        <title>Genomic Encyclopedia of Type Strains, Phase IV (KMG-IV): sequencing the most valuable type-strain genomes for metagenomic binning, comparative biology and taxonomic classification.</title>
        <authorList>
            <person name="Goeker M."/>
        </authorList>
    </citation>
    <scope>NUCLEOTIDE SEQUENCE [LARGE SCALE GENOMIC DNA]</scope>
    <source>
        <strain evidence="1 2">DSM 17498</strain>
    </source>
</reference>
<comment type="caution">
    <text evidence="1">The sequence shown here is derived from an EMBL/GenBank/DDBJ whole genome shotgun (WGS) entry which is preliminary data.</text>
</comment>
<evidence type="ECO:0000313" key="2">
    <source>
        <dbReference type="Proteomes" id="UP000521227"/>
    </source>
</evidence>
<proteinExistence type="predicted"/>
<dbReference type="InterPro" id="IPR027587">
    <property type="entry name" value="TrbK"/>
</dbReference>
<name>A0A840N000_9BRAD</name>
<dbReference type="AlphaFoldDB" id="A0A840N000"/>
<protein>
    <submittedName>
        <fullName evidence="1">Conjugative transfer region protein TrbK</fullName>
    </submittedName>
</protein>
<organism evidence="1 2">
    <name type="scientific">Afipia massiliensis</name>
    <dbReference type="NCBI Taxonomy" id="211460"/>
    <lineage>
        <taxon>Bacteria</taxon>
        <taxon>Pseudomonadati</taxon>
        <taxon>Pseudomonadota</taxon>
        <taxon>Alphaproteobacteria</taxon>
        <taxon>Hyphomicrobiales</taxon>
        <taxon>Nitrobacteraceae</taxon>
        <taxon>Afipia</taxon>
    </lineage>
</organism>
<dbReference type="Pfam" id="PF20084">
    <property type="entry name" value="TrbK"/>
    <property type="match status" value="1"/>
</dbReference>